<dbReference type="SMART" id="SM00382">
    <property type="entry name" value="AAA"/>
    <property type="match status" value="1"/>
</dbReference>
<proteinExistence type="predicted"/>
<reference evidence="3 4" key="1">
    <citation type="submission" date="2019-03" db="EMBL/GenBank/DDBJ databases">
        <title>Genomic Encyclopedia of Type Strains, Phase IV (KMG-IV): sequencing the most valuable type-strain genomes for metagenomic binning, comparative biology and taxonomic classification.</title>
        <authorList>
            <person name="Goeker M."/>
        </authorList>
    </citation>
    <scope>NUCLEOTIDE SEQUENCE [LARGE SCALE GENOMIC DNA]</scope>
    <source>
        <strain evidence="3 4">DSM 13587</strain>
    </source>
</reference>
<evidence type="ECO:0000313" key="4">
    <source>
        <dbReference type="Proteomes" id="UP000295717"/>
    </source>
</evidence>
<protein>
    <submittedName>
        <fullName evidence="3">RecA-family ATPase</fullName>
    </submittedName>
</protein>
<keyword evidence="4" id="KW-1185">Reference proteome</keyword>
<dbReference type="Pfam" id="PF13481">
    <property type="entry name" value="AAA_25"/>
    <property type="match status" value="1"/>
</dbReference>
<feature type="region of interest" description="Disordered" evidence="1">
    <location>
        <begin position="317"/>
        <end position="360"/>
    </location>
</feature>
<evidence type="ECO:0000313" key="3">
    <source>
        <dbReference type="EMBL" id="TCT20276.1"/>
    </source>
</evidence>
<evidence type="ECO:0000259" key="2">
    <source>
        <dbReference type="SMART" id="SM00382"/>
    </source>
</evidence>
<sequence>MTDSPQGSGALVAPHPSTPAVNPRLLLTVEIPQTMREAPRWLVWRLEPNPDPTKKPRKIPYYCDGSRRQGVLDTQADWDRLCTFEQMLEALDTGRFTGAGFALGPDGTGNHWQGIDLDQLDQRSELVAVGEALPGYIETSPSGTGLHAIGYGLPFKSLGSNQSGIEAYAAGRYFTVTGDAVRGDIEDVSAFVVETLAPLHSPGRDTTRQTAHPVPGESFHAKMNSKALQTLSAWVPALLPKARPYHDGFRVSSADLGRNLEEDLSILPAGIKDFGEEVGRTPIDLVLDWGPAKDATEAALWLCAQIGINPATLGWKTRQAAQPRENARPEPPPQGDGSPAAASDPAPRANGGRSQPSIDPGAVTVVTASSIKPEPIDWMWEGWIARGKVEVLAGAPGTGKTTLAMALAATLTIGGRWPDGTHAEPGHVLIWSGEDDPRDTLVPRLLAAGANLDRVHIVTGFIQGGQKRSFDPSKDALVLADHIAEMDPLPALLIVDPIVSAVAGDSNKAAEVRRALQPLVDLAMLRRCAVLGISHFTKGSAGRDPVERVTGSLSFGALARVVLATARLSEDEGGGRILARAKSNIGPDTGGFAYDLELHEPIPGIETTRILWGDFLEGSARDLLAQAEASGADPEERSAIADAKEFLLAMLRDGPADVKKIQREARDDGHSPETLKRAKKALGVQSHKQDFAKGWIWSLP</sequence>
<comment type="caution">
    <text evidence="3">The sequence shown here is derived from an EMBL/GenBank/DDBJ whole genome shotgun (WGS) entry which is preliminary data.</text>
</comment>
<dbReference type="InterPro" id="IPR027417">
    <property type="entry name" value="P-loop_NTPase"/>
</dbReference>
<dbReference type="Gene3D" id="3.40.50.300">
    <property type="entry name" value="P-loop containing nucleotide triphosphate hydrolases"/>
    <property type="match status" value="1"/>
</dbReference>
<evidence type="ECO:0000256" key="1">
    <source>
        <dbReference type="SAM" id="MobiDB-lite"/>
    </source>
</evidence>
<feature type="domain" description="AAA+ ATPase" evidence="2">
    <location>
        <begin position="386"/>
        <end position="569"/>
    </location>
</feature>
<dbReference type="SUPFAM" id="SSF52540">
    <property type="entry name" value="P-loop containing nucleoside triphosphate hydrolases"/>
    <property type="match status" value="1"/>
</dbReference>
<dbReference type="AlphaFoldDB" id="A0A4R3MXI6"/>
<organism evidence="3 4">
    <name type="scientific">Thiobaca trueperi</name>
    <dbReference type="NCBI Taxonomy" id="127458"/>
    <lineage>
        <taxon>Bacteria</taxon>
        <taxon>Pseudomonadati</taxon>
        <taxon>Pseudomonadota</taxon>
        <taxon>Gammaproteobacteria</taxon>
        <taxon>Chromatiales</taxon>
        <taxon>Chromatiaceae</taxon>
        <taxon>Thiobaca</taxon>
    </lineage>
</organism>
<dbReference type="OrthoDB" id="8905164at2"/>
<feature type="compositionally biased region" description="Low complexity" evidence="1">
    <location>
        <begin position="335"/>
        <end position="347"/>
    </location>
</feature>
<gene>
    <name evidence="3" type="ORF">EDC35_106203</name>
</gene>
<accession>A0A4R3MXI6</accession>
<dbReference type="EMBL" id="SMAO01000006">
    <property type="protein sequence ID" value="TCT20276.1"/>
    <property type="molecule type" value="Genomic_DNA"/>
</dbReference>
<dbReference type="Proteomes" id="UP000295717">
    <property type="component" value="Unassembled WGS sequence"/>
</dbReference>
<name>A0A4R3MXI6_9GAMM</name>
<dbReference type="RefSeq" id="WP_132977672.1">
    <property type="nucleotide sequence ID" value="NZ_SMAO01000006.1"/>
</dbReference>
<dbReference type="InterPro" id="IPR003593">
    <property type="entry name" value="AAA+_ATPase"/>
</dbReference>